<protein>
    <recommendedName>
        <fullName evidence="2">Hypervirulence associated protein TUDOR domain-containing protein</fullName>
    </recommendedName>
</protein>
<dbReference type="EMBL" id="CADCTR010002457">
    <property type="protein sequence ID" value="CAA9354249.1"/>
    <property type="molecule type" value="Genomic_DNA"/>
</dbReference>
<sequence length="80" mass="8827">MENDDKTSTKNDEFQPGDHVAWNTAQGETTGVVKRRLTERTKIHDHEVAASPDNPEYLVVSDKTGAEAAHKPGALRKVKT</sequence>
<evidence type="ECO:0000313" key="3">
    <source>
        <dbReference type="EMBL" id="CAA9354249.1"/>
    </source>
</evidence>
<organism evidence="3">
    <name type="scientific">uncultured Chloroflexia bacterium</name>
    <dbReference type="NCBI Taxonomy" id="1672391"/>
    <lineage>
        <taxon>Bacteria</taxon>
        <taxon>Bacillati</taxon>
        <taxon>Chloroflexota</taxon>
        <taxon>Chloroflexia</taxon>
        <taxon>environmental samples</taxon>
    </lineage>
</organism>
<evidence type="ECO:0000259" key="2">
    <source>
        <dbReference type="Pfam" id="PF11160"/>
    </source>
</evidence>
<evidence type="ECO:0000256" key="1">
    <source>
        <dbReference type="SAM" id="MobiDB-lite"/>
    </source>
</evidence>
<name>A0A6J4MAA3_9CHLR</name>
<dbReference type="Gene3D" id="2.30.30.1060">
    <property type="match status" value="1"/>
</dbReference>
<dbReference type="InterPro" id="IPR021331">
    <property type="entry name" value="Hva1_TUDOR"/>
</dbReference>
<dbReference type="Pfam" id="PF11160">
    <property type="entry name" value="Hva1_TUDOR"/>
    <property type="match status" value="1"/>
</dbReference>
<feature type="compositionally biased region" description="Basic and acidic residues" evidence="1">
    <location>
        <begin position="1"/>
        <end position="13"/>
    </location>
</feature>
<proteinExistence type="predicted"/>
<feature type="domain" description="Hypervirulence associated protein TUDOR" evidence="2">
    <location>
        <begin position="17"/>
        <end position="75"/>
    </location>
</feature>
<accession>A0A6J4MAA3</accession>
<reference evidence="3" key="1">
    <citation type="submission" date="2020-02" db="EMBL/GenBank/DDBJ databases">
        <authorList>
            <person name="Meier V. D."/>
        </authorList>
    </citation>
    <scope>NUCLEOTIDE SEQUENCE</scope>
    <source>
        <strain evidence="3">AVDCRST_MAG93</strain>
    </source>
</reference>
<feature type="region of interest" description="Disordered" evidence="1">
    <location>
        <begin position="1"/>
        <end position="27"/>
    </location>
</feature>
<gene>
    <name evidence="3" type="ORF">AVDCRST_MAG93-7276</name>
</gene>
<dbReference type="AlphaFoldDB" id="A0A6J4MAA3"/>